<accession>A0A0F9JHK2</accession>
<dbReference type="AlphaFoldDB" id="A0A0F9JHK2"/>
<evidence type="ECO:0000259" key="2">
    <source>
        <dbReference type="Pfam" id="PF07589"/>
    </source>
</evidence>
<protein>
    <recommendedName>
        <fullName evidence="2">Ice-binding protein C-terminal domain-containing protein</fullName>
    </recommendedName>
</protein>
<dbReference type="GO" id="GO:0004553">
    <property type="term" value="F:hydrolase activity, hydrolyzing O-glycosyl compounds"/>
    <property type="evidence" value="ECO:0007669"/>
    <property type="project" value="InterPro"/>
</dbReference>
<comment type="caution">
    <text evidence="3">The sequence shown here is derived from an EMBL/GenBank/DDBJ whole genome shotgun (WGS) entry which is preliminary data.</text>
</comment>
<name>A0A0F9JHK2_9ZZZZ</name>
<dbReference type="PROSITE" id="PS00018">
    <property type="entry name" value="EF_HAND_1"/>
    <property type="match status" value="1"/>
</dbReference>
<dbReference type="Pfam" id="PF07589">
    <property type="entry name" value="PEP-CTERM"/>
    <property type="match status" value="1"/>
</dbReference>
<feature type="domain" description="Ice-binding protein C-terminal" evidence="2">
    <location>
        <begin position="171"/>
        <end position="191"/>
    </location>
</feature>
<gene>
    <name evidence="3" type="ORF">LCGC14_1823960</name>
</gene>
<proteinExistence type="predicted"/>
<dbReference type="Gene3D" id="1.10.1330.10">
    <property type="entry name" value="Dockerin domain"/>
    <property type="match status" value="1"/>
</dbReference>
<reference evidence="3" key="1">
    <citation type="journal article" date="2015" name="Nature">
        <title>Complex archaea that bridge the gap between prokaryotes and eukaryotes.</title>
        <authorList>
            <person name="Spang A."/>
            <person name="Saw J.H."/>
            <person name="Jorgensen S.L."/>
            <person name="Zaremba-Niedzwiedzka K."/>
            <person name="Martijn J."/>
            <person name="Lind A.E."/>
            <person name="van Eijk R."/>
            <person name="Schleper C."/>
            <person name="Guy L."/>
            <person name="Ettema T.J."/>
        </authorList>
    </citation>
    <scope>NUCLEOTIDE SEQUENCE</scope>
</reference>
<dbReference type="Pfam" id="PF00404">
    <property type="entry name" value="Dockerin_1"/>
    <property type="match status" value="1"/>
</dbReference>
<evidence type="ECO:0000313" key="3">
    <source>
        <dbReference type="EMBL" id="KKL98487.1"/>
    </source>
</evidence>
<organism evidence="3">
    <name type="scientific">marine sediment metagenome</name>
    <dbReference type="NCBI Taxonomy" id="412755"/>
    <lineage>
        <taxon>unclassified sequences</taxon>
        <taxon>metagenomes</taxon>
        <taxon>ecological metagenomes</taxon>
    </lineage>
</organism>
<sequence>MSDELHHECGIAGLYWLNKSKGKSGQASRALNSGNVTALMPAMLLDLQNRGQLAAGLSSYNPNRVQFLDTYKDIGTVGDINILGDANLDGVVSAGDYTSVQNNFGNTGEPGIPGDANYDGVVSAGDYTSVQNNFGNNGAADGTLDGDANADGVVSAGDYTSVQNNFGNHLPEPTTICMMGIALVALIRRRRRCRRGPARYGSSGGQGRRRCRGW</sequence>
<feature type="region of interest" description="Disordered" evidence="1">
    <location>
        <begin position="195"/>
        <end position="214"/>
    </location>
</feature>
<dbReference type="EMBL" id="LAZR01017910">
    <property type="protein sequence ID" value="KKL98487.1"/>
    <property type="molecule type" value="Genomic_DNA"/>
</dbReference>
<evidence type="ECO:0000256" key="1">
    <source>
        <dbReference type="SAM" id="MobiDB-lite"/>
    </source>
</evidence>
<dbReference type="InterPro" id="IPR013424">
    <property type="entry name" value="Ice-binding_C"/>
</dbReference>
<dbReference type="NCBIfam" id="TIGR02595">
    <property type="entry name" value="PEP_CTERM"/>
    <property type="match status" value="1"/>
</dbReference>
<dbReference type="GO" id="GO:0000272">
    <property type="term" value="P:polysaccharide catabolic process"/>
    <property type="evidence" value="ECO:0007669"/>
    <property type="project" value="InterPro"/>
</dbReference>
<dbReference type="InterPro" id="IPR018247">
    <property type="entry name" value="EF_Hand_1_Ca_BS"/>
</dbReference>
<dbReference type="SUPFAM" id="SSF63446">
    <property type="entry name" value="Type I dockerin domain"/>
    <property type="match status" value="1"/>
</dbReference>
<dbReference type="InterPro" id="IPR036439">
    <property type="entry name" value="Dockerin_dom_sf"/>
</dbReference>
<dbReference type="InterPro" id="IPR002105">
    <property type="entry name" value="Dockerin_1_rpt"/>
</dbReference>